<dbReference type="Gene3D" id="2.30.30.490">
    <property type="match status" value="1"/>
</dbReference>
<evidence type="ECO:0000313" key="4">
    <source>
        <dbReference type="Proteomes" id="UP000001876"/>
    </source>
</evidence>
<dbReference type="RefSeq" id="XP_003062490.1">
    <property type="nucleotide sequence ID" value="XM_003062444.1"/>
</dbReference>
<dbReference type="Proteomes" id="UP000001876">
    <property type="component" value="Unassembled WGS sequence"/>
</dbReference>
<evidence type="ECO:0000259" key="2">
    <source>
        <dbReference type="PROSITE" id="PS51038"/>
    </source>
</evidence>
<feature type="compositionally biased region" description="Low complexity" evidence="1">
    <location>
        <begin position="240"/>
        <end position="262"/>
    </location>
</feature>
<dbReference type="GeneID" id="9688174"/>
<dbReference type="InterPro" id="IPR043151">
    <property type="entry name" value="BAH_sf"/>
</dbReference>
<dbReference type="InterPro" id="IPR001025">
    <property type="entry name" value="BAH_dom"/>
</dbReference>
<dbReference type="EMBL" id="GG663746">
    <property type="protein sequence ID" value="EEH53309.1"/>
    <property type="molecule type" value="Genomic_DNA"/>
</dbReference>
<feature type="domain" description="BAH" evidence="2">
    <location>
        <begin position="312"/>
        <end position="455"/>
    </location>
</feature>
<protein>
    <submittedName>
        <fullName evidence="3">Predicted protein</fullName>
    </submittedName>
</protein>
<feature type="region of interest" description="Disordered" evidence="1">
    <location>
        <begin position="144"/>
        <end position="273"/>
    </location>
</feature>
<dbReference type="OMA" id="MMIECCW"/>
<name>C1N458_MICPC</name>
<reference evidence="3 4" key="1">
    <citation type="journal article" date="2009" name="Science">
        <title>Green evolution and dynamic adaptations revealed by genomes of the marine picoeukaryotes Micromonas.</title>
        <authorList>
            <person name="Worden A.Z."/>
            <person name="Lee J.H."/>
            <person name="Mock T."/>
            <person name="Rouze P."/>
            <person name="Simmons M.P."/>
            <person name="Aerts A.L."/>
            <person name="Allen A.E."/>
            <person name="Cuvelier M.L."/>
            <person name="Derelle E."/>
            <person name="Everett M.V."/>
            <person name="Foulon E."/>
            <person name="Grimwood J."/>
            <person name="Gundlach H."/>
            <person name="Henrissat B."/>
            <person name="Napoli C."/>
            <person name="McDonald S.M."/>
            <person name="Parker M.S."/>
            <person name="Rombauts S."/>
            <person name="Salamov A."/>
            <person name="Von Dassow P."/>
            <person name="Badger J.H."/>
            <person name="Coutinho P.M."/>
            <person name="Demir E."/>
            <person name="Dubchak I."/>
            <person name="Gentemann C."/>
            <person name="Eikrem W."/>
            <person name="Gready J.E."/>
            <person name="John U."/>
            <person name="Lanier W."/>
            <person name="Lindquist E.A."/>
            <person name="Lucas S."/>
            <person name="Mayer K.F."/>
            <person name="Moreau H."/>
            <person name="Not F."/>
            <person name="Otillar R."/>
            <person name="Panaud O."/>
            <person name="Pangilinan J."/>
            <person name="Paulsen I."/>
            <person name="Piegu B."/>
            <person name="Poliakov A."/>
            <person name="Robbens S."/>
            <person name="Schmutz J."/>
            <person name="Toulza E."/>
            <person name="Wyss T."/>
            <person name="Zelensky A."/>
            <person name="Zhou K."/>
            <person name="Armbrust E.V."/>
            <person name="Bhattacharya D."/>
            <person name="Goodenough U.W."/>
            <person name="Van de Peer Y."/>
            <person name="Grigoriev I.V."/>
        </authorList>
    </citation>
    <scope>NUCLEOTIDE SEQUENCE [LARGE SCALE GENOMIC DNA]</scope>
    <source>
        <strain evidence="3 4">CCMP1545</strain>
    </source>
</reference>
<evidence type="ECO:0000256" key="1">
    <source>
        <dbReference type="SAM" id="MobiDB-lite"/>
    </source>
</evidence>
<dbReference type="PROSITE" id="PS51038">
    <property type="entry name" value="BAH"/>
    <property type="match status" value="1"/>
</dbReference>
<gene>
    <name evidence="3" type="ORF">MICPUCDRAFT_52422</name>
</gene>
<proteinExistence type="predicted"/>
<dbReference type="AlphaFoldDB" id="C1N458"/>
<evidence type="ECO:0000313" key="3">
    <source>
        <dbReference type="EMBL" id="EEH53309.1"/>
    </source>
</evidence>
<feature type="compositionally biased region" description="Gly residues" evidence="1">
    <location>
        <begin position="156"/>
        <end position="175"/>
    </location>
</feature>
<keyword evidence="4" id="KW-1185">Reference proteome</keyword>
<dbReference type="KEGG" id="mpp:MICPUCDRAFT_52422"/>
<accession>C1N458</accession>
<dbReference type="GO" id="GO:0003682">
    <property type="term" value="F:chromatin binding"/>
    <property type="evidence" value="ECO:0007669"/>
    <property type="project" value="InterPro"/>
</dbReference>
<organism evidence="4">
    <name type="scientific">Micromonas pusilla (strain CCMP1545)</name>
    <name type="common">Picoplanktonic green alga</name>
    <dbReference type="NCBI Taxonomy" id="564608"/>
    <lineage>
        <taxon>Eukaryota</taxon>
        <taxon>Viridiplantae</taxon>
        <taxon>Chlorophyta</taxon>
        <taxon>Mamiellophyceae</taxon>
        <taxon>Mamiellales</taxon>
        <taxon>Mamiellaceae</taxon>
        <taxon>Micromonas</taxon>
    </lineage>
</organism>
<feature type="region of interest" description="Disordered" evidence="1">
    <location>
        <begin position="453"/>
        <end position="486"/>
    </location>
</feature>
<sequence length="486" mass="50705">MAGPGRPPKNRAEASGVDAKDAVSAACGHGAMAKLKGALRRLKPTPGDAKTDLLLVIASRLIMNDGNGVAAADVVAACAVPPADAWIRRTFGDGVAITPAMVETALRAAKDHFSRGKDARYHLAGWPLPRRAQCAVGASFVTDDRLGVTPTTPTKEGGGGGGGGGTGGKPAGGGKSKATPPRAGAKRKEREVEEGARVAATATATAATAATATAANADAAGAEPEKKKKKKKKKEKAAAAKKNAGLPPKASSADAAATANASAPPPAAHNPHNVRVSVKFIGPPRQGSLYRDRVYHDGFQTTTVKDGKSVKIDYVVGDHVYALPGSEDEDLYIAQIDRRALAPARQPFSIRVFEDRDGQFVDCVWLERAKDVATEIGPRAYKDCDFKPHDVLLCTNVNSNPIQSIEGKVDILTEEAYDAAVKATKDSGGGGGFVRETFRCRRALVARGKKKHASGGNVVPVLFEPGRGFRPKDPPAKGKAGRKKKK</sequence>
<feature type="compositionally biased region" description="Basic and acidic residues" evidence="1">
    <location>
        <begin position="186"/>
        <end position="196"/>
    </location>
</feature>
<dbReference type="OrthoDB" id="10403797at2759"/>
<feature type="compositionally biased region" description="Low complexity" evidence="1">
    <location>
        <begin position="197"/>
        <end position="222"/>
    </location>
</feature>